<dbReference type="InterPro" id="IPR011009">
    <property type="entry name" value="Kinase-like_dom_sf"/>
</dbReference>
<accession>A0AAU9IPH9</accession>
<dbReference type="GO" id="GO:0004103">
    <property type="term" value="F:choline kinase activity"/>
    <property type="evidence" value="ECO:0007669"/>
    <property type="project" value="TreeGrafter"/>
</dbReference>
<dbReference type="EMBL" id="CAJZBQ010000014">
    <property type="protein sequence ID" value="CAG9315903.1"/>
    <property type="molecule type" value="Genomic_DNA"/>
</dbReference>
<dbReference type="SUPFAM" id="SSF56112">
    <property type="entry name" value="Protein kinase-like (PK-like)"/>
    <property type="match status" value="1"/>
</dbReference>
<dbReference type="GO" id="GO:0004305">
    <property type="term" value="F:ethanolamine kinase activity"/>
    <property type="evidence" value="ECO:0007669"/>
    <property type="project" value="TreeGrafter"/>
</dbReference>
<reference evidence="2" key="1">
    <citation type="submission" date="2021-09" db="EMBL/GenBank/DDBJ databases">
        <authorList>
            <consortium name="AG Swart"/>
            <person name="Singh M."/>
            <person name="Singh A."/>
            <person name="Seah K."/>
            <person name="Emmerich C."/>
        </authorList>
    </citation>
    <scope>NUCLEOTIDE SEQUENCE</scope>
    <source>
        <strain evidence="2">ATCC30299</strain>
    </source>
</reference>
<dbReference type="GO" id="GO:0006646">
    <property type="term" value="P:phosphatidylethanolamine biosynthetic process"/>
    <property type="evidence" value="ECO:0007669"/>
    <property type="project" value="TreeGrafter"/>
</dbReference>
<evidence type="ECO:0008006" key="4">
    <source>
        <dbReference type="Google" id="ProtNLM"/>
    </source>
</evidence>
<evidence type="ECO:0000313" key="2">
    <source>
        <dbReference type="EMBL" id="CAG9315903.1"/>
    </source>
</evidence>
<comment type="similarity">
    <text evidence="1">Belongs to the choline/ethanolamine kinase family.</text>
</comment>
<dbReference type="PANTHER" id="PTHR22603">
    <property type="entry name" value="CHOLINE/ETHANOALAMINE KINASE"/>
    <property type="match status" value="1"/>
</dbReference>
<protein>
    <recommendedName>
        <fullName evidence="4">Choline kinase</fullName>
    </recommendedName>
</protein>
<dbReference type="Gene3D" id="3.30.200.20">
    <property type="entry name" value="Phosphorylase Kinase, domain 1"/>
    <property type="match status" value="1"/>
</dbReference>
<proteinExistence type="inferred from homology"/>
<sequence length="344" mass="40530">MDIDYIISLCQQTVPSWSNVQKESCSLKRLVGNSNTVCVVETSLDVHPRRIIYRIFGNGETLNLQQTSTIFKRLSETGIAPKIYLELEHARLEEFIDGSRNLQREEFYQPHIIQLISQKLREFHAQDLCDIVNNEDLVHMSLARKWRDLSIINLQKYRNSEREEDIKEAIESLDEKYLDMYRNIQPIGSPEVFAHMDTSTLNFLYVEDADAIVIIDYDYSGYSYRGYDIALLLEDVVYDYNYSEWPYYLYNRDMEASDEIIAQYVKAYGEGPEMFIEVKKCMICTHYFWAVWAFSLYYENSPTMDMLKYGLSRFHDFLSRYSEFNEDLSSGALQLTIDKLFSQV</sequence>
<dbReference type="PANTHER" id="PTHR22603:SF93">
    <property type="entry name" value="RE24176P"/>
    <property type="match status" value="1"/>
</dbReference>
<dbReference type="GO" id="GO:0005737">
    <property type="term" value="C:cytoplasm"/>
    <property type="evidence" value="ECO:0007669"/>
    <property type="project" value="TreeGrafter"/>
</dbReference>
<evidence type="ECO:0000313" key="3">
    <source>
        <dbReference type="Proteomes" id="UP001162131"/>
    </source>
</evidence>
<keyword evidence="3" id="KW-1185">Reference proteome</keyword>
<evidence type="ECO:0000256" key="1">
    <source>
        <dbReference type="ARBA" id="ARBA00038211"/>
    </source>
</evidence>
<dbReference type="AlphaFoldDB" id="A0AAU9IPH9"/>
<gene>
    <name evidence="2" type="ORF">BSTOLATCC_MIC14647</name>
</gene>
<dbReference type="Gene3D" id="3.90.1200.10">
    <property type="match status" value="1"/>
</dbReference>
<dbReference type="Pfam" id="PF01633">
    <property type="entry name" value="Choline_kinase"/>
    <property type="match status" value="1"/>
</dbReference>
<organism evidence="2 3">
    <name type="scientific">Blepharisma stoltei</name>
    <dbReference type="NCBI Taxonomy" id="1481888"/>
    <lineage>
        <taxon>Eukaryota</taxon>
        <taxon>Sar</taxon>
        <taxon>Alveolata</taxon>
        <taxon>Ciliophora</taxon>
        <taxon>Postciliodesmatophora</taxon>
        <taxon>Heterotrichea</taxon>
        <taxon>Heterotrichida</taxon>
        <taxon>Blepharismidae</taxon>
        <taxon>Blepharisma</taxon>
    </lineage>
</organism>
<comment type="caution">
    <text evidence="2">The sequence shown here is derived from an EMBL/GenBank/DDBJ whole genome shotgun (WGS) entry which is preliminary data.</text>
</comment>
<name>A0AAU9IPH9_9CILI</name>
<dbReference type="Proteomes" id="UP001162131">
    <property type="component" value="Unassembled WGS sequence"/>
</dbReference>